<reference evidence="5" key="2">
    <citation type="submission" date="2020-12" db="EMBL/GenBank/DDBJ databases">
        <title>New Spironucleus salmonicida genome in near-complete chromosomes.</title>
        <authorList>
            <person name="Xu F."/>
            <person name="Kurt Z."/>
            <person name="Jimenez-Gonzalez A."/>
            <person name="Astvaldsson A."/>
            <person name="Andersson J.O."/>
            <person name="Svard S.G."/>
        </authorList>
    </citation>
    <scope>NUCLEOTIDE SEQUENCE</scope>
    <source>
        <strain evidence="5">ATCC 50377</strain>
    </source>
</reference>
<dbReference type="VEuPathDB" id="GiardiaDB:SS50377_26475"/>
<dbReference type="InterPro" id="IPR014886">
    <property type="entry name" value="La_xRRM"/>
</dbReference>
<accession>V6LAT3</accession>
<feature type="domain" description="XRRM" evidence="3">
    <location>
        <begin position="2"/>
        <end position="139"/>
    </location>
</feature>
<dbReference type="GO" id="GO:1990904">
    <property type="term" value="C:ribonucleoprotein complex"/>
    <property type="evidence" value="ECO:0007669"/>
    <property type="project" value="UniProtKB-UniRule"/>
</dbReference>
<organism evidence="4">
    <name type="scientific">Spironucleus salmonicida</name>
    <dbReference type="NCBI Taxonomy" id="348837"/>
    <lineage>
        <taxon>Eukaryota</taxon>
        <taxon>Metamonada</taxon>
        <taxon>Diplomonadida</taxon>
        <taxon>Hexamitidae</taxon>
        <taxon>Hexamitinae</taxon>
        <taxon>Spironucleus</taxon>
    </lineage>
</organism>
<dbReference type="EMBL" id="KI546170">
    <property type="protein sequence ID" value="EST41333.1"/>
    <property type="molecule type" value="Genomic_DNA"/>
</dbReference>
<evidence type="ECO:0000259" key="3">
    <source>
        <dbReference type="PROSITE" id="PS51939"/>
    </source>
</evidence>
<evidence type="ECO:0000313" key="6">
    <source>
        <dbReference type="Proteomes" id="UP000018208"/>
    </source>
</evidence>
<sequence length="139" mass="15844">MSYEKNLILSIENIGLLGYKNNELDKYFESETEEIGDQRVSRELLQIIFKVFGKIANIQYQFGDTSASIRFDVNSKEATAKALAAFESKPLILGKKVAILNLITGQKEQLIYAHINKGQTARKEKYTKKRGARQLKNKE</sequence>
<evidence type="ECO:0000313" key="5">
    <source>
        <dbReference type="EMBL" id="KAH0572265.1"/>
    </source>
</evidence>
<dbReference type="Gene3D" id="3.30.70.330">
    <property type="match status" value="1"/>
</dbReference>
<evidence type="ECO:0000313" key="4">
    <source>
        <dbReference type="EMBL" id="EST41333.1"/>
    </source>
</evidence>
<keyword evidence="6" id="KW-1185">Reference proteome</keyword>
<dbReference type="OrthoDB" id="439993at2759"/>
<dbReference type="AlphaFoldDB" id="V6LAT3"/>
<dbReference type="InterPro" id="IPR012677">
    <property type="entry name" value="Nucleotide-bd_a/b_plait_sf"/>
</dbReference>
<dbReference type="Pfam" id="PF08777">
    <property type="entry name" value="RRM_3"/>
    <property type="match status" value="1"/>
</dbReference>
<protein>
    <submittedName>
        <fullName evidence="4">RNA binding motif-containing protein</fullName>
    </submittedName>
</protein>
<dbReference type="EMBL" id="AUWU02000006">
    <property type="protein sequence ID" value="KAH0572265.1"/>
    <property type="molecule type" value="Genomic_DNA"/>
</dbReference>
<dbReference type="Proteomes" id="UP000018208">
    <property type="component" value="Unassembled WGS sequence"/>
</dbReference>
<evidence type="ECO:0000256" key="1">
    <source>
        <dbReference type="ARBA" id="ARBA00022884"/>
    </source>
</evidence>
<dbReference type="PROSITE" id="PS51939">
    <property type="entry name" value="XRRM"/>
    <property type="match status" value="1"/>
</dbReference>
<dbReference type="GO" id="GO:0003723">
    <property type="term" value="F:RNA binding"/>
    <property type="evidence" value="ECO:0007669"/>
    <property type="project" value="UniProtKB-KW"/>
</dbReference>
<evidence type="ECO:0000256" key="2">
    <source>
        <dbReference type="PROSITE-ProRule" id="PRU01288"/>
    </source>
</evidence>
<keyword evidence="1 2" id="KW-0694">RNA-binding</keyword>
<gene>
    <name evidence="4" type="ORF">SS50377_19046</name>
    <name evidence="5" type="ORF">SS50377_26475</name>
</gene>
<proteinExistence type="predicted"/>
<reference evidence="4 5" key="1">
    <citation type="journal article" date="2014" name="PLoS Genet.">
        <title>The Genome of Spironucleus salmonicida Highlights a Fish Pathogen Adapted to Fluctuating Environments.</title>
        <authorList>
            <person name="Xu F."/>
            <person name="Jerlstrom-Hultqvist J."/>
            <person name="Einarsson E."/>
            <person name="Astvaldsson A."/>
            <person name="Svard S.G."/>
            <person name="Andersson J.O."/>
        </authorList>
    </citation>
    <scope>NUCLEOTIDE SEQUENCE</scope>
    <source>
        <strain evidence="5">ATCC 50377</strain>
    </source>
</reference>
<name>V6LAT3_9EUKA</name>